<dbReference type="AlphaFoldDB" id="A0A8J2WCS1"/>
<dbReference type="InterPro" id="IPR001254">
    <property type="entry name" value="Trypsin_dom"/>
</dbReference>
<dbReference type="GO" id="GO:0006508">
    <property type="term" value="P:proteolysis"/>
    <property type="evidence" value="ECO:0007669"/>
    <property type="project" value="InterPro"/>
</dbReference>
<name>A0A8J2WCS1_9CRUS</name>
<evidence type="ECO:0000259" key="3">
    <source>
        <dbReference type="PROSITE" id="PS50240"/>
    </source>
</evidence>
<feature type="domain" description="Peptidase S1" evidence="3">
    <location>
        <begin position="1"/>
        <end position="150"/>
    </location>
</feature>
<dbReference type="EMBL" id="CAKKLH010000338">
    <property type="protein sequence ID" value="CAH0113388.1"/>
    <property type="molecule type" value="Genomic_DNA"/>
</dbReference>
<dbReference type="InterPro" id="IPR001314">
    <property type="entry name" value="Peptidase_S1A"/>
</dbReference>
<dbReference type="PANTHER" id="PTHR24256">
    <property type="entry name" value="TRYPTASE-RELATED"/>
    <property type="match status" value="1"/>
</dbReference>
<comment type="caution">
    <text evidence="4">The sequence shown here is derived from an EMBL/GenBank/DDBJ whole genome shotgun (WGS) entry which is preliminary data.</text>
</comment>
<dbReference type="OrthoDB" id="5565075at2759"/>
<protein>
    <recommendedName>
        <fullName evidence="3">Peptidase S1 domain-containing protein</fullName>
    </recommendedName>
</protein>
<evidence type="ECO:0000313" key="5">
    <source>
        <dbReference type="Proteomes" id="UP000789390"/>
    </source>
</evidence>
<sequence>MNEEPSRFEIRVNVSIVHPEWSSFRFRNDIALIKLPQPVSVTPEIQPVCLAPPSEPDHVDDILHVSGWGRHSGCTSWDLSSTERSRRPVHHQRRMRLKGDSGGPLTFFTNGIHNQVGVVSFGSSQGYDKNLPARFSRVSFHAQWISSINGLII</sequence>
<dbReference type="PROSITE" id="PS50240">
    <property type="entry name" value="TRYPSIN_DOM"/>
    <property type="match status" value="1"/>
</dbReference>
<dbReference type="PRINTS" id="PR00722">
    <property type="entry name" value="CHYMOTRYPSIN"/>
</dbReference>
<proteinExistence type="inferred from homology"/>
<reference evidence="4" key="1">
    <citation type="submission" date="2021-11" db="EMBL/GenBank/DDBJ databases">
        <authorList>
            <person name="Schell T."/>
        </authorList>
    </citation>
    <scope>NUCLEOTIDE SEQUENCE</scope>
    <source>
        <strain evidence="4">M5</strain>
    </source>
</reference>
<dbReference type="SMART" id="SM00020">
    <property type="entry name" value="Tryp_SPc"/>
    <property type="match status" value="1"/>
</dbReference>
<dbReference type="Pfam" id="PF00089">
    <property type="entry name" value="Trypsin"/>
    <property type="match status" value="1"/>
</dbReference>
<accession>A0A8J2WCS1</accession>
<dbReference type="SUPFAM" id="SSF50494">
    <property type="entry name" value="Trypsin-like serine proteases"/>
    <property type="match status" value="1"/>
</dbReference>
<dbReference type="Gene3D" id="2.40.10.10">
    <property type="entry name" value="Trypsin-like serine proteases"/>
    <property type="match status" value="2"/>
</dbReference>
<organism evidence="4 5">
    <name type="scientific">Daphnia galeata</name>
    <dbReference type="NCBI Taxonomy" id="27404"/>
    <lineage>
        <taxon>Eukaryota</taxon>
        <taxon>Metazoa</taxon>
        <taxon>Ecdysozoa</taxon>
        <taxon>Arthropoda</taxon>
        <taxon>Crustacea</taxon>
        <taxon>Branchiopoda</taxon>
        <taxon>Diplostraca</taxon>
        <taxon>Cladocera</taxon>
        <taxon>Anomopoda</taxon>
        <taxon>Daphniidae</taxon>
        <taxon>Daphnia</taxon>
    </lineage>
</organism>
<evidence type="ECO:0000313" key="4">
    <source>
        <dbReference type="EMBL" id="CAH0113388.1"/>
    </source>
</evidence>
<dbReference type="GO" id="GO:0004252">
    <property type="term" value="F:serine-type endopeptidase activity"/>
    <property type="evidence" value="ECO:0007669"/>
    <property type="project" value="InterPro"/>
</dbReference>
<comment type="similarity">
    <text evidence="2">Belongs to the peptidase S1 family. CLIP subfamily.</text>
</comment>
<evidence type="ECO:0000256" key="1">
    <source>
        <dbReference type="ARBA" id="ARBA00023157"/>
    </source>
</evidence>
<keyword evidence="1" id="KW-1015">Disulfide bond</keyword>
<keyword evidence="5" id="KW-1185">Reference proteome</keyword>
<gene>
    <name evidence="4" type="ORF">DGAL_LOCUS17282</name>
</gene>
<dbReference type="Proteomes" id="UP000789390">
    <property type="component" value="Unassembled WGS sequence"/>
</dbReference>
<evidence type="ECO:0000256" key="2">
    <source>
        <dbReference type="ARBA" id="ARBA00024195"/>
    </source>
</evidence>
<dbReference type="InterPro" id="IPR043504">
    <property type="entry name" value="Peptidase_S1_PA_chymotrypsin"/>
</dbReference>
<dbReference type="InterPro" id="IPR009003">
    <property type="entry name" value="Peptidase_S1_PA"/>
</dbReference>
<dbReference type="InterPro" id="IPR051487">
    <property type="entry name" value="Ser/Thr_Proteases_Immune/Dev"/>
</dbReference>